<dbReference type="EC" id="2.4.99.16" evidence="6"/>
<evidence type="ECO:0000256" key="3">
    <source>
        <dbReference type="ARBA" id="ARBA00022679"/>
    </source>
</evidence>
<dbReference type="InterPro" id="IPR021828">
    <property type="entry name" value="GlgE_dom_N/S"/>
</dbReference>
<dbReference type="InterPro" id="IPR017853">
    <property type="entry name" value="GH"/>
</dbReference>
<keyword evidence="3 6" id="KW-0808">Transferase</keyword>
<evidence type="ECO:0000313" key="10">
    <source>
        <dbReference type="Proteomes" id="UP001155110"/>
    </source>
</evidence>
<accession>A0AAW5P488</accession>
<evidence type="ECO:0000313" key="9">
    <source>
        <dbReference type="EMBL" id="MCS4156300.1"/>
    </source>
</evidence>
<dbReference type="InterPro" id="IPR013783">
    <property type="entry name" value="Ig-like_fold"/>
</dbReference>
<comment type="caution">
    <text evidence="9">The sequence shown here is derived from an EMBL/GenBank/DDBJ whole genome shotgun (WGS) entry which is preliminary data.</text>
</comment>
<evidence type="ECO:0000256" key="5">
    <source>
        <dbReference type="ARBA" id="ARBA00048735"/>
    </source>
</evidence>
<dbReference type="Pfam" id="PF21702">
    <property type="entry name" value="GLGE_C"/>
    <property type="match status" value="1"/>
</dbReference>
<sequence>MASSATSPPASPDPTMPKSWSRVVISSVAPAIDGGQWPIKRAVGEQVEVTAGVLVDSHDALAVELVVRHASEETEHVTRMPHVENDEYAGAFEVSAPGRYLYRVRAWINRFATWQDQFRRRVEGGEPPSEIESELTAGASLLDEAAEHAPEDDREMLTAHIEAFENGNAEAALGDEIAELARRHAPHHQQTSSATYEVLVDPERARTGAWYEFFPRSARDDDEHATLDEAAERLPRIQEMGFDIVYLPPIHPIGETNRKGPDDAPEAGPDDPGSPWAIGGFLADGSKGGHKSVHPKLGGIEAFDRFVETAHDLGLEVALDVAFQCSPDHPYVEEHPEWFYHRPDGSLRYAENPPKKYKDVHPINFETEAWPALWTELKSVFEYWIDHGVTTFRVDNPHTKPFAFWQWCLRELREDTPELVVLSEAFTRPKTMYHLAKLGFNNSYTYFTWRNTPDALEAYGEELFHTEAAEYFRPNFWPNTPDILHDELVDGGRPAHKSRFVLAATMSSTYGVYGPPFEHVDTQQRDHKEEYARNEKYEIRTWDWNDPTSLQPFMARVNRLRNENPALQQTRSIRFLDTQHPDLIAYSKAAGDNLIVVVVSLDPHSECEGQLVLPVHDLGLPADGAFSAHDLLHDAHYTWQGTHHYLRLSPDRPAHIFRLEPAGTSEQTHAAYDRLVHA</sequence>
<name>A0AAW5P488_9BACT</name>
<dbReference type="Gene3D" id="2.60.40.1180">
    <property type="entry name" value="Golgi alpha-mannosidase II"/>
    <property type="match status" value="1"/>
</dbReference>
<dbReference type="Pfam" id="PF11896">
    <property type="entry name" value="GlgE_dom_N_S"/>
    <property type="match status" value="1"/>
</dbReference>
<evidence type="ECO:0000256" key="4">
    <source>
        <dbReference type="ARBA" id="ARBA00023277"/>
    </source>
</evidence>
<protein>
    <recommendedName>
        <fullName evidence="6">Alpha-1,4-glucan:maltose-1-phosphate maltosyltransferase</fullName>
        <shortName evidence="6">GMPMT</shortName>
        <ecNumber evidence="6">2.4.99.16</ecNumber>
    </recommendedName>
    <alternativeName>
        <fullName evidence="6">(1-&gt;4)-alpha-D-glucan:maltose-1-phosphate alpha-D-maltosyltransferase</fullName>
    </alternativeName>
</protein>
<feature type="active site" description="Nucleophile" evidence="6">
    <location>
        <position position="395"/>
    </location>
</feature>
<dbReference type="CDD" id="cd11344">
    <property type="entry name" value="AmyAc_GlgE_like"/>
    <property type="match status" value="1"/>
</dbReference>
<feature type="domain" description="Glycosyl hydrolase family 13 catalytic" evidence="8">
    <location>
        <begin position="208"/>
        <end position="561"/>
    </location>
</feature>
<dbReference type="Gene3D" id="1.20.58.80">
    <property type="entry name" value="Phosphotransferase system, lactose/cellobiose-type IIA subunit"/>
    <property type="match status" value="1"/>
</dbReference>
<dbReference type="Gene3D" id="2.60.40.10">
    <property type="entry name" value="Immunoglobulins"/>
    <property type="match status" value="1"/>
</dbReference>
<dbReference type="SMART" id="SM00642">
    <property type="entry name" value="Aamy"/>
    <property type="match status" value="1"/>
</dbReference>
<dbReference type="InterPro" id="IPR013780">
    <property type="entry name" value="Glyco_hydro_b"/>
</dbReference>
<dbReference type="GO" id="GO:0004553">
    <property type="term" value="F:hydrolase activity, hydrolyzing O-glycosyl compounds"/>
    <property type="evidence" value="ECO:0007669"/>
    <property type="project" value="InterPro"/>
</dbReference>
<dbReference type="InterPro" id="IPR026585">
    <property type="entry name" value="GlgE"/>
</dbReference>
<dbReference type="Proteomes" id="UP001155110">
    <property type="component" value="Unassembled WGS sequence"/>
</dbReference>
<feature type="region of interest" description="Disordered" evidence="7">
    <location>
        <begin position="253"/>
        <end position="276"/>
    </location>
</feature>
<organism evidence="9 10">
    <name type="scientific">Salinibacter ruber</name>
    <dbReference type="NCBI Taxonomy" id="146919"/>
    <lineage>
        <taxon>Bacteria</taxon>
        <taxon>Pseudomonadati</taxon>
        <taxon>Rhodothermota</taxon>
        <taxon>Rhodothermia</taxon>
        <taxon>Rhodothermales</taxon>
        <taxon>Salinibacteraceae</taxon>
        <taxon>Salinibacter</taxon>
    </lineage>
</organism>
<evidence type="ECO:0000256" key="7">
    <source>
        <dbReference type="SAM" id="MobiDB-lite"/>
    </source>
</evidence>
<gene>
    <name evidence="6" type="primary">glgE</name>
    <name evidence="9" type="ORF">GGP99_000231</name>
</gene>
<evidence type="ECO:0000256" key="6">
    <source>
        <dbReference type="HAMAP-Rule" id="MF_02124"/>
    </source>
</evidence>
<dbReference type="SUPFAM" id="SSF51445">
    <property type="entry name" value="(Trans)glycosidases"/>
    <property type="match status" value="1"/>
</dbReference>
<evidence type="ECO:0000256" key="2">
    <source>
        <dbReference type="ARBA" id="ARBA00022676"/>
    </source>
</evidence>
<feature type="binding site" evidence="6">
    <location>
        <position position="324"/>
    </location>
    <ligand>
        <name>alpha-maltose 1-phosphate</name>
        <dbReference type="ChEBI" id="CHEBI:63576"/>
    </ligand>
</feature>
<dbReference type="PANTHER" id="PTHR47786:SF2">
    <property type="entry name" value="GLYCOSYL HYDROLASE FAMILY 13 CATALYTIC DOMAIN-CONTAINING PROTEIN"/>
    <property type="match status" value="1"/>
</dbReference>
<evidence type="ECO:0000256" key="1">
    <source>
        <dbReference type="ARBA" id="ARBA00011738"/>
    </source>
</evidence>
<dbReference type="PANTHER" id="PTHR47786">
    <property type="entry name" value="ALPHA-1,4-GLUCAN:MALTOSE-1-PHOSPHATE MALTOSYLTRANSFERASE"/>
    <property type="match status" value="1"/>
</dbReference>
<dbReference type="GO" id="GO:0030979">
    <property type="term" value="P:alpha-glucan biosynthetic process"/>
    <property type="evidence" value="ECO:0007669"/>
    <property type="project" value="UniProtKB-UniRule"/>
</dbReference>
<dbReference type="GO" id="GO:0016758">
    <property type="term" value="F:hexosyltransferase activity"/>
    <property type="evidence" value="ECO:0007669"/>
    <property type="project" value="UniProtKB-UniRule"/>
</dbReference>
<dbReference type="AlphaFoldDB" id="A0AAW5P488"/>
<dbReference type="HAMAP" id="MF_02124">
    <property type="entry name" value="GlgE"/>
    <property type="match status" value="1"/>
</dbReference>
<dbReference type="InterPro" id="IPR049171">
    <property type="entry name" value="GLGE_C"/>
</dbReference>
<evidence type="ECO:0000259" key="8">
    <source>
        <dbReference type="SMART" id="SM00642"/>
    </source>
</evidence>
<keyword evidence="4 6" id="KW-0119">Carbohydrate metabolism</keyword>
<comment type="subunit">
    <text evidence="1 6">Homodimer.</text>
</comment>
<dbReference type="RefSeq" id="WP_259060287.1">
    <property type="nucleotide sequence ID" value="NZ_JANTZM010000001.1"/>
</dbReference>
<dbReference type="Gene3D" id="3.20.20.80">
    <property type="entry name" value="Glycosidases"/>
    <property type="match status" value="1"/>
</dbReference>
<dbReference type="EMBL" id="JANTZM010000001">
    <property type="protein sequence ID" value="MCS4156300.1"/>
    <property type="molecule type" value="Genomic_DNA"/>
</dbReference>
<feature type="binding site" evidence="6">
    <location>
        <position position="396"/>
    </location>
    <ligand>
        <name>alpha-maltose 1-phosphate</name>
        <dbReference type="ChEBI" id="CHEBI:63576"/>
    </ligand>
</feature>
<feature type="active site" description="Proton donor" evidence="6">
    <location>
        <position position="424"/>
    </location>
</feature>
<comment type="similarity">
    <text evidence="6">Belongs to the glycosyl hydrolase 13 family. GlgE subfamily.</text>
</comment>
<feature type="binding site" evidence="6">
    <location>
        <position position="359"/>
    </location>
    <ligand>
        <name>alpha-maltose 1-phosphate</name>
        <dbReference type="ChEBI" id="CHEBI:63576"/>
    </ligand>
</feature>
<feature type="binding site" evidence="6">
    <location>
        <begin position="536"/>
        <end position="537"/>
    </location>
    <ligand>
        <name>alpha-maltose 1-phosphate</name>
        <dbReference type="ChEBI" id="CHEBI:63576"/>
    </ligand>
</feature>
<reference evidence="9" key="1">
    <citation type="submission" date="2022-08" db="EMBL/GenBank/DDBJ databases">
        <title>Genomic Encyclopedia of Type Strains, Phase V (KMG-V): Genome sequencing to study the core and pangenomes of soil and plant-associated prokaryotes.</title>
        <authorList>
            <person name="Whitman W."/>
        </authorList>
    </citation>
    <scope>NUCLEOTIDE SEQUENCE</scope>
    <source>
        <strain evidence="9">SP3002</strain>
    </source>
</reference>
<comment type="function">
    <text evidence="6">Maltosyltransferase that uses maltose 1-phosphate (M1P) as the sugar donor to elongate linear or branched alpha-(1-&gt;4)-glucans. Is involved in a branched alpha-glucan biosynthetic pathway from trehalose, together with TreS, Mak and GlgB.</text>
</comment>
<proteinExistence type="inferred from homology"/>
<feature type="site" description="Transition state stabilizer" evidence="6">
    <location>
        <position position="482"/>
    </location>
</feature>
<comment type="catalytic activity">
    <reaction evidence="5 6">
        <text>alpha-maltose 1-phosphate + [(1-&gt;4)-alpha-D-glucosyl](n) = [(1-&gt;4)-alpha-D-glucosyl](n+2) + phosphate</text>
        <dbReference type="Rhea" id="RHEA:42692"/>
        <dbReference type="Rhea" id="RHEA-COMP:9584"/>
        <dbReference type="Rhea" id="RHEA-COMP:10183"/>
        <dbReference type="ChEBI" id="CHEBI:15444"/>
        <dbReference type="ChEBI" id="CHEBI:43474"/>
        <dbReference type="ChEBI" id="CHEBI:63576"/>
        <dbReference type="EC" id="2.4.99.16"/>
    </reaction>
</comment>
<feature type="binding site" evidence="6">
    <location>
        <position position="259"/>
    </location>
    <ligand>
        <name>alpha-maltose 1-phosphate</name>
        <dbReference type="ChEBI" id="CHEBI:63576"/>
    </ligand>
</feature>
<keyword evidence="2 6" id="KW-0328">Glycosyltransferase</keyword>
<dbReference type="InterPro" id="IPR006047">
    <property type="entry name" value="GH13_cat_dom"/>
</dbReference>